<dbReference type="HOGENOM" id="CLU_354953_0_0_1"/>
<dbReference type="Pfam" id="PF14570">
    <property type="entry name" value="zf-RING_4"/>
    <property type="match status" value="1"/>
</dbReference>
<evidence type="ECO:0000256" key="1">
    <source>
        <dbReference type="PROSITE-ProRule" id="PRU00175"/>
    </source>
</evidence>
<evidence type="ECO:0000259" key="3">
    <source>
        <dbReference type="PROSITE" id="PS50089"/>
    </source>
</evidence>
<feature type="compositionally biased region" description="Pro residues" evidence="2">
    <location>
        <begin position="375"/>
        <end position="385"/>
    </location>
</feature>
<dbReference type="InterPro" id="IPR039780">
    <property type="entry name" value="Mot2"/>
</dbReference>
<dbReference type="GeneID" id="25987047"/>
<feature type="compositionally biased region" description="Polar residues" evidence="2">
    <location>
        <begin position="629"/>
        <end position="649"/>
    </location>
</feature>
<feature type="region of interest" description="Disordered" evidence="2">
    <location>
        <begin position="627"/>
        <end position="791"/>
    </location>
</feature>
<feature type="domain" description="RING-type" evidence="3">
    <location>
        <begin position="58"/>
        <end position="100"/>
    </location>
</feature>
<feature type="compositionally biased region" description="Low complexity" evidence="2">
    <location>
        <begin position="665"/>
        <end position="677"/>
    </location>
</feature>
<feature type="compositionally biased region" description="Pro residues" evidence="2">
    <location>
        <begin position="454"/>
        <end position="467"/>
    </location>
</feature>
<feature type="compositionally biased region" description="Basic and acidic residues" evidence="2">
    <location>
        <begin position="502"/>
        <end position="513"/>
    </location>
</feature>
<dbReference type="Gene3D" id="3.30.70.330">
    <property type="match status" value="1"/>
</dbReference>
<proteinExistence type="predicted"/>
<accession>J6ESW8</accession>
<sequence>MPTVHPLPVNPTTGQQPLGALRGSISSGGQSSSGGVNREVLKQLQDVAWSDEEDDPDCMVCAEPLDLSDQNFKPCQCGLQICQFCYNKLLRDDPRCPGCRRKYDAASVVFQPVDFDEAKEKKARRAKITKQLDTMGRRHFLDTRIVMKNSVYVVGMKIPGSSPEESVSILRSNEYFGQYGKIARLYLKDRTAISSVTPGPDSDTPATSTGIYIVYVRREDAARAISSLDGIPAPQGPPGQVLHASYGTARYCDAFLRGMKCDNAHCHNLHEWGGEGDCFTRTDLITALTRPAEYDARQKQSQIQPPPLSSKSAWPKPSHDDVDANTALPRSASWGMRPSPARPGSATGRPSPVGSSRPTKIQSTLIPLGRSSAAFPPPAPSPAPPVHQKKEKKPQNMTRVRSEASSAGSAGAVGSITTGSAHNSPKKKPVTVNITPHQPATSSSSTSTPTTKSAPPPPPGLAPPPGLGPSTTEKTKTKKEPTRTPTPPAAEEPTPPPAVTPESDKEKEKKEVQPEAGPSSQPATKPTKKDTEYQIHSPYPDFDDVFMEPNARDAGFSFSLGIDEDECKRLLALAHELGAFEPTEFDPLFEQLPKLGIPLTSLIALPRFDAISVGAYSGSFAPFAPSSPLETGSVPTSDEPSAEASSTSDADPAPRTASRFEFARRGSLASGSARSGSPFRGREDWGRAPSSNGYAPEEPRAPQHFHPALAQLNSGSGLSHSAHSAASERGSEYGYGQPPRPYQPSGYGSAYGSPQRETHYGVPPGYNEYQQQQQQQQQQVYGGVGYGQRRF</sequence>
<dbReference type="EMBL" id="ALBS01000234">
    <property type="protein sequence ID" value="EJT47639.1"/>
    <property type="molecule type" value="Genomic_DNA"/>
</dbReference>
<dbReference type="InterPro" id="IPR012677">
    <property type="entry name" value="Nucleotide-bd_a/b_plait_sf"/>
</dbReference>
<protein>
    <submittedName>
        <fullName evidence="4">Transcriptional repressor</fullName>
    </submittedName>
</protein>
<feature type="compositionally biased region" description="Polar residues" evidence="2">
    <location>
        <begin position="353"/>
        <end position="365"/>
    </location>
</feature>
<dbReference type="GO" id="GO:0004842">
    <property type="term" value="F:ubiquitin-protein transferase activity"/>
    <property type="evidence" value="ECO:0007669"/>
    <property type="project" value="InterPro"/>
</dbReference>
<feature type="region of interest" description="Disordered" evidence="2">
    <location>
        <begin position="1"/>
        <end position="37"/>
    </location>
</feature>
<comment type="caution">
    <text evidence="4">The sequence shown here is derived from an EMBL/GenBank/DDBJ whole genome shotgun (WGS) entry which is preliminary data.</text>
</comment>
<dbReference type="KEGG" id="tasa:A1Q1_03534"/>
<dbReference type="PANTHER" id="PTHR12603">
    <property type="entry name" value="CCR4-NOT TRANSCRIPTION COMPLEX RELATED"/>
    <property type="match status" value="1"/>
</dbReference>
<dbReference type="Gene3D" id="3.30.40.10">
    <property type="entry name" value="Zinc/RING finger domain, C3HC4 (zinc finger)"/>
    <property type="match status" value="1"/>
</dbReference>
<dbReference type="PROSITE" id="PS50089">
    <property type="entry name" value="ZF_RING_2"/>
    <property type="match status" value="1"/>
</dbReference>
<gene>
    <name evidence="4" type="ORF">A1Q1_03534</name>
</gene>
<feature type="compositionally biased region" description="Low complexity" evidence="2">
    <location>
        <begin position="714"/>
        <end position="748"/>
    </location>
</feature>
<evidence type="ECO:0000313" key="4">
    <source>
        <dbReference type="EMBL" id="EJT47639.1"/>
    </source>
</evidence>
<keyword evidence="1" id="KW-0862">Zinc</keyword>
<feature type="compositionally biased region" description="Low complexity" evidence="2">
    <location>
        <begin position="769"/>
        <end position="781"/>
    </location>
</feature>
<dbReference type="RefSeq" id="XP_014178807.1">
    <property type="nucleotide sequence ID" value="XM_014323332.1"/>
</dbReference>
<dbReference type="SUPFAM" id="SSF57850">
    <property type="entry name" value="RING/U-box"/>
    <property type="match status" value="1"/>
</dbReference>
<evidence type="ECO:0000256" key="2">
    <source>
        <dbReference type="SAM" id="MobiDB-lite"/>
    </source>
</evidence>
<dbReference type="CDD" id="cd16618">
    <property type="entry name" value="mRING-HC-C4C4_CNOT4"/>
    <property type="match status" value="1"/>
</dbReference>
<organism evidence="4 5">
    <name type="scientific">Trichosporon asahii var. asahii (strain ATCC 90039 / CBS 2479 / JCM 2466 / KCTC 7840 / NBRC 103889/ NCYC 2677 / UAMH 7654)</name>
    <name type="common">Yeast</name>
    <dbReference type="NCBI Taxonomy" id="1186058"/>
    <lineage>
        <taxon>Eukaryota</taxon>
        <taxon>Fungi</taxon>
        <taxon>Dikarya</taxon>
        <taxon>Basidiomycota</taxon>
        <taxon>Agaricomycotina</taxon>
        <taxon>Tremellomycetes</taxon>
        <taxon>Trichosporonales</taxon>
        <taxon>Trichosporonaceae</taxon>
        <taxon>Trichosporon</taxon>
    </lineage>
</organism>
<reference evidence="4 5" key="1">
    <citation type="journal article" date="2012" name="Eukaryot. Cell">
        <title>Draft genome sequence of CBS 2479, the standard type strain of Trichosporon asahii.</title>
        <authorList>
            <person name="Yang R.Y."/>
            <person name="Li H.T."/>
            <person name="Zhu H."/>
            <person name="Zhou G.P."/>
            <person name="Wang M."/>
            <person name="Wang L."/>
        </authorList>
    </citation>
    <scope>NUCLEOTIDE SEQUENCE [LARGE SCALE GENOMIC DNA]</scope>
    <source>
        <strain evidence="5">ATCC 90039 / CBS 2479 / JCM 2466 / KCTC 7840 / NCYC 2677 / UAMH 7654</strain>
    </source>
</reference>
<feature type="compositionally biased region" description="Low complexity" evidence="2">
    <location>
        <begin position="404"/>
        <end position="421"/>
    </location>
</feature>
<keyword evidence="1" id="KW-0863">Zinc-finger</keyword>
<feature type="compositionally biased region" description="Low complexity" evidence="2">
    <location>
        <begin position="23"/>
        <end position="35"/>
    </location>
</feature>
<name>J6ESW8_TRIAS</name>
<feature type="compositionally biased region" description="Gly residues" evidence="2">
    <location>
        <begin position="782"/>
        <end position="791"/>
    </location>
</feature>
<dbReference type="VEuPathDB" id="FungiDB:A1Q1_03534"/>
<dbReference type="InterPro" id="IPR001841">
    <property type="entry name" value="Znf_RING"/>
</dbReference>
<dbReference type="InterPro" id="IPR039515">
    <property type="entry name" value="NOT4_mRING-HC-C4C4"/>
</dbReference>
<evidence type="ECO:0000313" key="5">
    <source>
        <dbReference type="Proteomes" id="UP000002748"/>
    </source>
</evidence>
<feature type="region of interest" description="Disordered" evidence="2">
    <location>
        <begin position="292"/>
        <end position="545"/>
    </location>
</feature>
<dbReference type="Proteomes" id="UP000002748">
    <property type="component" value="Unassembled WGS sequence"/>
</dbReference>
<dbReference type="InterPro" id="IPR013083">
    <property type="entry name" value="Znf_RING/FYVE/PHD"/>
</dbReference>
<dbReference type="GO" id="GO:0016567">
    <property type="term" value="P:protein ubiquitination"/>
    <property type="evidence" value="ECO:0007669"/>
    <property type="project" value="TreeGrafter"/>
</dbReference>
<dbReference type="AlphaFoldDB" id="J6ESW8"/>
<feature type="compositionally biased region" description="Low complexity" evidence="2">
    <location>
        <begin position="439"/>
        <end position="453"/>
    </location>
</feature>
<dbReference type="PRINTS" id="PR01217">
    <property type="entry name" value="PRICHEXTENSN"/>
</dbReference>
<dbReference type="PANTHER" id="PTHR12603:SF0">
    <property type="entry name" value="CCR4-NOT TRANSCRIPTION COMPLEX SUBUNIT 4"/>
    <property type="match status" value="1"/>
</dbReference>
<feature type="compositionally biased region" description="Basic and acidic residues" evidence="2">
    <location>
        <begin position="473"/>
        <end position="482"/>
    </location>
</feature>
<feature type="compositionally biased region" description="Pro residues" evidence="2">
    <location>
        <begin position="484"/>
        <end position="499"/>
    </location>
</feature>
<dbReference type="GO" id="GO:0030014">
    <property type="term" value="C:CCR4-NOT complex"/>
    <property type="evidence" value="ECO:0007669"/>
    <property type="project" value="InterPro"/>
</dbReference>
<dbReference type="OrthoDB" id="1923159at2759"/>
<dbReference type="GO" id="GO:0008270">
    <property type="term" value="F:zinc ion binding"/>
    <property type="evidence" value="ECO:0007669"/>
    <property type="project" value="UniProtKB-KW"/>
</dbReference>
<keyword evidence="1" id="KW-0479">Metal-binding</keyword>